<dbReference type="PROSITE" id="PS50929">
    <property type="entry name" value="ABC_TM1F"/>
    <property type="match status" value="1"/>
</dbReference>
<name>A0A1I1DX30_9GAMM</name>
<dbReference type="RefSeq" id="WP_091978774.1">
    <property type="nucleotide sequence ID" value="NZ_FOLO01000001.1"/>
</dbReference>
<proteinExistence type="predicted"/>
<evidence type="ECO:0000256" key="1">
    <source>
        <dbReference type="ARBA" id="ARBA00004651"/>
    </source>
</evidence>
<dbReference type="Pfam" id="PF00664">
    <property type="entry name" value="ABC_membrane"/>
    <property type="match status" value="1"/>
</dbReference>
<evidence type="ECO:0000256" key="4">
    <source>
        <dbReference type="ARBA" id="ARBA00022840"/>
    </source>
</evidence>
<feature type="transmembrane region" description="Helical" evidence="7">
    <location>
        <begin position="150"/>
        <end position="168"/>
    </location>
</feature>
<dbReference type="SUPFAM" id="SSF90123">
    <property type="entry name" value="ABC transporter transmembrane region"/>
    <property type="match status" value="1"/>
</dbReference>
<dbReference type="PANTHER" id="PTHR24221">
    <property type="entry name" value="ATP-BINDING CASSETTE SUB-FAMILY B"/>
    <property type="match status" value="1"/>
</dbReference>
<evidence type="ECO:0000256" key="2">
    <source>
        <dbReference type="ARBA" id="ARBA00022692"/>
    </source>
</evidence>
<dbReference type="Proteomes" id="UP000198862">
    <property type="component" value="Unassembled WGS sequence"/>
</dbReference>
<dbReference type="GO" id="GO:0015833">
    <property type="term" value="P:peptide transport"/>
    <property type="evidence" value="ECO:0007669"/>
    <property type="project" value="InterPro"/>
</dbReference>
<dbReference type="PROSITE" id="PS50893">
    <property type="entry name" value="ABC_TRANSPORTER_2"/>
    <property type="match status" value="1"/>
</dbReference>
<evidence type="ECO:0000256" key="3">
    <source>
        <dbReference type="ARBA" id="ARBA00022741"/>
    </source>
</evidence>
<dbReference type="Gene3D" id="3.40.50.300">
    <property type="entry name" value="P-loop containing nucleotide triphosphate hydrolases"/>
    <property type="match status" value="1"/>
</dbReference>
<dbReference type="STRING" id="1123010.SAMN02745724_00111"/>
<keyword evidence="3" id="KW-0547">Nucleotide-binding</keyword>
<sequence length="552" mass="61691">MNVFELVNRELRIDKKKFFTLACISGLANAAVLAVINTSAQHVSDKEDTLYYLAIFVVIVAIYVVAQKQLMFAATAHVEQAINNLRLKLVEDIRRSELSTIEKIGKEEIYTIISKELQTMSQASTLFVIVGQASVLIFFTMIYIAWLSLAAFILTIFFVSIGAGLHLLRSREVRGYLKKSFDKENQLVTRLSDLLDGFKEVKLSSKRADDLEKQIFKLSDEVAETKIKTQSIYSSDFVMSQSTFFVLTGSMVFFVPILSSVYPDVVMKVTTTSLFLIGPISNIVSGIPIFANANAAIRNVIELEEKLKSNIPCHQEEAADQLPQNFATITLSKLHFTHADNGNGGDKSFAVGPIDFTIKKGQTIFITGGNGSGKTSFIRLLTGLYPADGGTINVDRRPVNNNNLESYRNLFSAVFSDFHLFQHFYGMGEVDFEEANSWLNYLEMSHKVSIKNQGFSTTRLSTGQRKRLALLATALESRPICIFDEWAADQDPGFRDKFYTEILPRLKARGQTIIAITHDDKYFHLADTHMKMVDGMLLPSNGISKEVITHAG</sequence>
<evidence type="ECO:0000256" key="6">
    <source>
        <dbReference type="ARBA" id="ARBA00023136"/>
    </source>
</evidence>
<reference evidence="10 11" key="1">
    <citation type="submission" date="2016-10" db="EMBL/GenBank/DDBJ databases">
        <authorList>
            <person name="de Groot N.N."/>
        </authorList>
    </citation>
    <scope>NUCLEOTIDE SEQUENCE [LARGE SCALE GENOMIC DNA]</scope>
    <source>
        <strain evidence="10 11">DSM 6059</strain>
    </source>
</reference>
<dbReference type="InterPro" id="IPR003593">
    <property type="entry name" value="AAA+_ATPase"/>
</dbReference>
<dbReference type="EMBL" id="FOLO01000001">
    <property type="protein sequence ID" value="SFB79619.1"/>
    <property type="molecule type" value="Genomic_DNA"/>
</dbReference>
<evidence type="ECO:0000313" key="10">
    <source>
        <dbReference type="EMBL" id="SFB79619.1"/>
    </source>
</evidence>
<dbReference type="InterPro" id="IPR039421">
    <property type="entry name" value="Type_1_exporter"/>
</dbReference>
<keyword evidence="5 7" id="KW-1133">Transmembrane helix</keyword>
<dbReference type="Gene3D" id="1.20.1560.10">
    <property type="entry name" value="ABC transporter type 1, transmembrane domain"/>
    <property type="match status" value="1"/>
</dbReference>
<dbReference type="InterPro" id="IPR005898">
    <property type="entry name" value="Cyc_pep_transpt_SyrD/YojI"/>
</dbReference>
<dbReference type="GO" id="GO:0005524">
    <property type="term" value="F:ATP binding"/>
    <property type="evidence" value="ECO:0007669"/>
    <property type="project" value="UniProtKB-KW"/>
</dbReference>
<keyword evidence="4 10" id="KW-0067">ATP-binding</keyword>
<feature type="transmembrane region" description="Helical" evidence="7">
    <location>
        <begin position="18"/>
        <end position="37"/>
    </location>
</feature>
<dbReference type="GO" id="GO:0034040">
    <property type="term" value="F:ATPase-coupled lipid transmembrane transporter activity"/>
    <property type="evidence" value="ECO:0007669"/>
    <property type="project" value="TreeGrafter"/>
</dbReference>
<dbReference type="GO" id="GO:0140359">
    <property type="term" value="F:ABC-type transporter activity"/>
    <property type="evidence" value="ECO:0007669"/>
    <property type="project" value="InterPro"/>
</dbReference>
<dbReference type="NCBIfam" id="TIGR01194">
    <property type="entry name" value="cyc_pep_trnsptr"/>
    <property type="match status" value="1"/>
</dbReference>
<feature type="transmembrane region" description="Helical" evidence="7">
    <location>
        <begin position="274"/>
        <end position="297"/>
    </location>
</feature>
<dbReference type="GO" id="GO:0016887">
    <property type="term" value="F:ATP hydrolysis activity"/>
    <property type="evidence" value="ECO:0007669"/>
    <property type="project" value="InterPro"/>
</dbReference>
<evidence type="ECO:0000259" key="8">
    <source>
        <dbReference type="PROSITE" id="PS50893"/>
    </source>
</evidence>
<dbReference type="InterPro" id="IPR027417">
    <property type="entry name" value="P-loop_NTPase"/>
</dbReference>
<evidence type="ECO:0000313" key="11">
    <source>
        <dbReference type="Proteomes" id="UP000198862"/>
    </source>
</evidence>
<dbReference type="OrthoDB" id="9760776at2"/>
<feature type="domain" description="ABC transporter" evidence="8">
    <location>
        <begin position="329"/>
        <end position="551"/>
    </location>
</feature>
<keyword evidence="6 7" id="KW-0472">Membrane</keyword>
<dbReference type="AlphaFoldDB" id="A0A1I1DX30"/>
<protein>
    <submittedName>
        <fullName evidence="10">Putative ATP-binding cassette transporter</fullName>
    </submittedName>
</protein>
<dbReference type="SUPFAM" id="SSF52540">
    <property type="entry name" value="P-loop containing nucleoside triphosphate hydrolases"/>
    <property type="match status" value="1"/>
</dbReference>
<keyword evidence="2 7" id="KW-0812">Transmembrane</keyword>
<organism evidence="10 11">
    <name type="scientific">Pseudoalteromonas denitrificans DSM 6059</name>
    <dbReference type="NCBI Taxonomy" id="1123010"/>
    <lineage>
        <taxon>Bacteria</taxon>
        <taxon>Pseudomonadati</taxon>
        <taxon>Pseudomonadota</taxon>
        <taxon>Gammaproteobacteria</taxon>
        <taxon>Alteromonadales</taxon>
        <taxon>Pseudoalteromonadaceae</taxon>
        <taxon>Pseudoalteromonas</taxon>
    </lineage>
</organism>
<evidence type="ECO:0000256" key="5">
    <source>
        <dbReference type="ARBA" id="ARBA00022989"/>
    </source>
</evidence>
<evidence type="ECO:0000256" key="7">
    <source>
        <dbReference type="SAM" id="Phobius"/>
    </source>
</evidence>
<accession>A0A1I1DX30</accession>
<comment type="subcellular location">
    <subcellularLocation>
        <location evidence="1">Cell membrane</location>
        <topology evidence="1">Multi-pass membrane protein</topology>
    </subcellularLocation>
</comment>
<dbReference type="InterPro" id="IPR011527">
    <property type="entry name" value="ABC1_TM_dom"/>
</dbReference>
<dbReference type="PANTHER" id="PTHR24221:SF654">
    <property type="entry name" value="ATP-BINDING CASSETTE SUB-FAMILY B MEMBER 6"/>
    <property type="match status" value="1"/>
</dbReference>
<feature type="domain" description="ABC transmembrane type-1" evidence="9">
    <location>
        <begin position="18"/>
        <end position="292"/>
    </location>
</feature>
<dbReference type="SMART" id="SM00382">
    <property type="entry name" value="AAA"/>
    <property type="match status" value="1"/>
</dbReference>
<dbReference type="GO" id="GO:0005886">
    <property type="term" value="C:plasma membrane"/>
    <property type="evidence" value="ECO:0007669"/>
    <property type="project" value="UniProtKB-SubCell"/>
</dbReference>
<keyword evidence="11" id="KW-1185">Reference proteome</keyword>
<dbReference type="GO" id="GO:1904680">
    <property type="term" value="F:peptide transmembrane transporter activity"/>
    <property type="evidence" value="ECO:0007669"/>
    <property type="project" value="InterPro"/>
</dbReference>
<evidence type="ECO:0000259" key="9">
    <source>
        <dbReference type="PROSITE" id="PS50929"/>
    </source>
</evidence>
<gene>
    <name evidence="10" type="ORF">SAMN02745724_00111</name>
</gene>
<dbReference type="InterPro" id="IPR003439">
    <property type="entry name" value="ABC_transporter-like_ATP-bd"/>
</dbReference>
<feature type="transmembrane region" description="Helical" evidence="7">
    <location>
        <begin position="49"/>
        <end position="66"/>
    </location>
</feature>
<feature type="transmembrane region" description="Helical" evidence="7">
    <location>
        <begin position="123"/>
        <end position="144"/>
    </location>
</feature>
<dbReference type="Pfam" id="PF00005">
    <property type="entry name" value="ABC_tran"/>
    <property type="match status" value="1"/>
</dbReference>
<dbReference type="InterPro" id="IPR036640">
    <property type="entry name" value="ABC1_TM_sf"/>
</dbReference>
<feature type="transmembrane region" description="Helical" evidence="7">
    <location>
        <begin position="244"/>
        <end position="262"/>
    </location>
</feature>